<evidence type="ECO:0000256" key="1">
    <source>
        <dbReference type="ARBA" id="ARBA00023125"/>
    </source>
</evidence>
<feature type="DNA-binding region" description="H-T-H motif" evidence="2">
    <location>
        <begin position="35"/>
        <end position="54"/>
    </location>
</feature>
<dbReference type="GO" id="GO:0003700">
    <property type="term" value="F:DNA-binding transcription factor activity"/>
    <property type="evidence" value="ECO:0007669"/>
    <property type="project" value="TreeGrafter"/>
</dbReference>
<dbReference type="PANTHER" id="PTHR30055:SF187">
    <property type="entry name" value="TRANSCRIPTIONAL REGULATORY PROTEIN"/>
    <property type="match status" value="1"/>
</dbReference>
<evidence type="ECO:0000256" key="2">
    <source>
        <dbReference type="PROSITE-ProRule" id="PRU00335"/>
    </source>
</evidence>
<dbReference type="PANTHER" id="PTHR30055">
    <property type="entry name" value="HTH-TYPE TRANSCRIPTIONAL REGULATOR RUTR"/>
    <property type="match status" value="1"/>
</dbReference>
<feature type="domain" description="HTH tetR-type" evidence="3">
    <location>
        <begin position="12"/>
        <end position="72"/>
    </location>
</feature>
<dbReference type="PRINTS" id="PR00455">
    <property type="entry name" value="HTHTETR"/>
</dbReference>
<sequence>MKETITRREKSASRRREIIQAGLACFTERGFTETSMAEIRRRSGASTGSIYHHFKSKEQLAAAIYLEGIRDYQTRFLASLEEQTEAREGIFAVIRYHLRWVEEHPDWTRYLFRQRHAGFMAETEEEFARMNQIFFQRCADWFRRHVKAGTLRQLPPDLYGSLLLGPCMEFTRQYLAGHTRTSPDQAIQELASAAWRCLSSDTDLRSR</sequence>
<dbReference type="PATRIC" id="fig|706587.4.peg.735"/>
<gene>
    <name evidence="4" type="ordered locus">Desti_0650</name>
</gene>
<protein>
    <submittedName>
        <fullName evidence="4">Transcriptional regulator</fullName>
    </submittedName>
</protein>
<dbReference type="GO" id="GO:0000976">
    <property type="term" value="F:transcription cis-regulatory region binding"/>
    <property type="evidence" value="ECO:0007669"/>
    <property type="project" value="TreeGrafter"/>
</dbReference>
<proteinExistence type="predicted"/>
<dbReference type="Proteomes" id="UP000006055">
    <property type="component" value="Chromosome"/>
</dbReference>
<dbReference type="PROSITE" id="PS01081">
    <property type="entry name" value="HTH_TETR_1"/>
    <property type="match status" value="1"/>
</dbReference>
<dbReference type="SUPFAM" id="SSF46689">
    <property type="entry name" value="Homeodomain-like"/>
    <property type="match status" value="1"/>
</dbReference>
<dbReference type="eggNOG" id="COG1309">
    <property type="taxonomic scope" value="Bacteria"/>
</dbReference>
<evidence type="ECO:0000259" key="3">
    <source>
        <dbReference type="PROSITE" id="PS50977"/>
    </source>
</evidence>
<dbReference type="KEGG" id="dti:Desti_0650"/>
<reference evidence="5" key="1">
    <citation type="submission" date="2012-06" db="EMBL/GenBank/DDBJ databases">
        <title>Complete sequence of chromosome of Desulfomonile tiedjei DSM 6799.</title>
        <authorList>
            <person name="Lucas S."/>
            <person name="Copeland A."/>
            <person name="Lapidus A."/>
            <person name="Glavina del Rio T."/>
            <person name="Dalin E."/>
            <person name="Tice H."/>
            <person name="Bruce D."/>
            <person name="Goodwin L."/>
            <person name="Pitluck S."/>
            <person name="Peters L."/>
            <person name="Ovchinnikova G."/>
            <person name="Zeytun A."/>
            <person name="Lu M."/>
            <person name="Kyrpides N."/>
            <person name="Mavromatis K."/>
            <person name="Ivanova N."/>
            <person name="Brettin T."/>
            <person name="Detter J.C."/>
            <person name="Han C."/>
            <person name="Larimer F."/>
            <person name="Land M."/>
            <person name="Hauser L."/>
            <person name="Markowitz V."/>
            <person name="Cheng J.-F."/>
            <person name="Hugenholtz P."/>
            <person name="Woyke T."/>
            <person name="Wu D."/>
            <person name="Spring S."/>
            <person name="Schroeder M."/>
            <person name="Brambilla E."/>
            <person name="Klenk H.-P."/>
            <person name="Eisen J.A."/>
        </authorList>
    </citation>
    <scope>NUCLEOTIDE SEQUENCE [LARGE SCALE GENOMIC DNA]</scope>
    <source>
        <strain evidence="5">ATCC 49306 / DSM 6799 / DCB-1</strain>
    </source>
</reference>
<dbReference type="InterPro" id="IPR009057">
    <property type="entry name" value="Homeodomain-like_sf"/>
</dbReference>
<dbReference type="STRING" id="706587.Desti_0650"/>
<dbReference type="InterPro" id="IPR001647">
    <property type="entry name" value="HTH_TetR"/>
</dbReference>
<evidence type="ECO:0000313" key="4">
    <source>
        <dbReference type="EMBL" id="AFM23376.1"/>
    </source>
</evidence>
<dbReference type="SUPFAM" id="SSF48498">
    <property type="entry name" value="Tetracyclin repressor-like, C-terminal domain"/>
    <property type="match status" value="1"/>
</dbReference>
<dbReference type="Gene3D" id="1.10.357.10">
    <property type="entry name" value="Tetracycline Repressor, domain 2"/>
    <property type="match status" value="1"/>
</dbReference>
<dbReference type="InterPro" id="IPR023772">
    <property type="entry name" value="DNA-bd_HTH_TetR-type_CS"/>
</dbReference>
<keyword evidence="1 2" id="KW-0238">DNA-binding</keyword>
<organism evidence="4 5">
    <name type="scientific">Desulfomonile tiedjei (strain ATCC 49306 / DSM 6799 / DCB-1)</name>
    <dbReference type="NCBI Taxonomy" id="706587"/>
    <lineage>
        <taxon>Bacteria</taxon>
        <taxon>Pseudomonadati</taxon>
        <taxon>Thermodesulfobacteriota</taxon>
        <taxon>Desulfomonilia</taxon>
        <taxon>Desulfomonilales</taxon>
        <taxon>Desulfomonilaceae</taxon>
        <taxon>Desulfomonile</taxon>
    </lineage>
</organism>
<accession>I4C1D5</accession>
<name>I4C1D5_DESTA</name>
<evidence type="ECO:0000313" key="5">
    <source>
        <dbReference type="Proteomes" id="UP000006055"/>
    </source>
</evidence>
<dbReference type="Pfam" id="PF00440">
    <property type="entry name" value="TetR_N"/>
    <property type="match status" value="1"/>
</dbReference>
<dbReference type="EMBL" id="CP003360">
    <property type="protein sequence ID" value="AFM23376.1"/>
    <property type="molecule type" value="Genomic_DNA"/>
</dbReference>
<dbReference type="HOGENOM" id="CLU_069356_12_9_7"/>
<dbReference type="RefSeq" id="WP_014808532.1">
    <property type="nucleotide sequence ID" value="NC_018025.1"/>
</dbReference>
<keyword evidence="5" id="KW-1185">Reference proteome</keyword>
<dbReference type="InterPro" id="IPR036271">
    <property type="entry name" value="Tet_transcr_reg_TetR-rel_C_sf"/>
</dbReference>
<dbReference type="PROSITE" id="PS50977">
    <property type="entry name" value="HTH_TETR_2"/>
    <property type="match status" value="1"/>
</dbReference>
<dbReference type="AlphaFoldDB" id="I4C1D5"/>
<dbReference type="InterPro" id="IPR050109">
    <property type="entry name" value="HTH-type_TetR-like_transc_reg"/>
</dbReference>
<dbReference type="OrthoDB" id="9798857at2"/>